<comment type="similarity">
    <text evidence="2 5">Belongs to the acyl-CoA dehydrogenase family.</text>
</comment>
<dbReference type="Proteomes" id="UP001432202">
    <property type="component" value="Chromosome"/>
</dbReference>
<organism evidence="9 10">
    <name type="scientific">Sulfolobus tengchongensis</name>
    <dbReference type="NCBI Taxonomy" id="207809"/>
    <lineage>
        <taxon>Archaea</taxon>
        <taxon>Thermoproteota</taxon>
        <taxon>Thermoprotei</taxon>
        <taxon>Sulfolobales</taxon>
        <taxon>Sulfolobaceae</taxon>
        <taxon>Sulfolobus</taxon>
    </lineage>
</organism>
<protein>
    <submittedName>
        <fullName evidence="9">Acyl-CoA dehydrogenase family protein</fullName>
    </submittedName>
</protein>
<evidence type="ECO:0000256" key="5">
    <source>
        <dbReference type="RuleBase" id="RU362125"/>
    </source>
</evidence>
<evidence type="ECO:0000259" key="7">
    <source>
        <dbReference type="Pfam" id="PF02770"/>
    </source>
</evidence>
<proteinExistence type="inferred from homology"/>
<keyword evidence="4 5" id="KW-0274">FAD</keyword>
<dbReference type="Gene3D" id="1.20.140.10">
    <property type="entry name" value="Butyryl-CoA Dehydrogenase, subunit A, domain 3"/>
    <property type="match status" value="1"/>
</dbReference>
<dbReference type="InterPro" id="IPR052904">
    <property type="entry name" value="Acyl-CoA_dehydrogenase-like"/>
</dbReference>
<feature type="domain" description="Acyl-CoA dehydrogenase/oxidase C-terminal" evidence="6">
    <location>
        <begin position="272"/>
        <end position="430"/>
    </location>
</feature>
<dbReference type="EMBL" id="CP146016">
    <property type="protein sequence ID" value="WWQ61061.1"/>
    <property type="molecule type" value="Genomic_DNA"/>
</dbReference>
<dbReference type="GeneID" id="89335696"/>
<dbReference type="Pfam" id="PF02770">
    <property type="entry name" value="Acyl-CoA_dh_M"/>
    <property type="match status" value="1"/>
</dbReference>
<dbReference type="PANTHER" id="PTHR42707">
    <property type="entry name" value="ACYL-COA DEHYDROGENASE"/>
    <property type="match status" value="1"/>
</dbReference>
<dbReference type="InterPro" id="IPR041504">
    <property type="entry name" value="AidB_N"/>
</dbReference>
<dbReference type="PROSITE" id="PS00073">
    <property type="entry name" value="ACYL_COA_DH_2"/>
    <property type="match status" value="1"/>
</dbReference>
<evidence type="ECO:0000313" key="9">
    <source>
        <dbReference type="EMBL" id="WWQ61061.1"/>
    </source>
</evidence>
<dbReference type="InterPro" id="IPR006089">
    <property type="entry name" value="Acyl-CoA_DH_CS"/>
</dbReference>
<dbReference type="AlphaFoldDB" id="A0AAX4L4C3"/>
<accession>A0AAX4L4C3</accession>
<dbReference type="Gene3D" id="2.40.110.20">
    <property type="match status" value="1"/>
</dbReference>
<dbReference type="InterPro" id="IPR036250">
    <property type="entry name" value="AcylCo_DH-like_C"/>
</dbReference>
<evidence type="ECO:0000259" key="6">
    <source>
        <dbReference type="Pfam" id="PF00441"/>
    </source>
</evidence>
<dbReference type="InterPro" id="IPR006091">
    <property type="entry name" value="Acyl-CoA_Oxase/DH_mid-dom"/>
</dbReference>
<dbReference type="Pfam" id="PF18158">
    <property type="entry name" value="AidB_N"/>
    <property type="match status" value="1"/>
</dbReference>
<dbReference type="RefSeq" id="WP_338602809.1">
    <property type="nucleotide sequence ID" value="NZ_CP146016.1"/>
</dbReference>
<evidence type="ECO:0000256" key="3">
    <source>
        <dbReference type="ARBA" id="ARBA00022630"/>
    </source>
</evidence>
<sequence length="543" mass="61817">MPLKSIEDISFAYGLNHYSVDKPLKDLLKTYTNLKNDFTELGKFVGSEVYESAYRVDLESRPRLVNWSASGERVDYVWIDPFEKFILNELIIKYGVNRYPFDNGTWHDHYTGIYLIGDPGVACILTITIQTAYALYKYGEGEIKERYKNLIGVGNRVEFGATWFTEPQGGSDLGANSTLAMKVSEGKYLLSGYKYFASGAGIADVSLVSAKTEKDKEGAKGLSLYLVPRYNSSGKLNYFIRRLKQKSGTNSVPTGEVELMNSEAYLIGKESEGIYYIMEDLTVSRLSNAMGALGIARKAYLEALGFARNRSAFGKKVIEYPLMIRDLLEMEVSIEGGMALAYKAINEFQKSINSRPPYSKEYHYARFLTHIAKNLTAEISSKVTQMAMEVFGGIGFLDEFPIERWHREALITPIWEGTSNIQALDMLESMIKKKAHEVYLEDLKYLVEESYDKNFTRKLFNNAIELMKWFSGLSIRDAEFYSKDFLRQQGNLLSSILLNNLAFQSGDELYDLVSKQYYRLYVEKKELELTDKYNEIISIHGGV</sequence>
<dbReference type="GO" id="GO:0003995">
    <property type="term" value="F:acyl-CoA dehydrogenase activity"/>
    <property type="evidence" value="ECO:0007669"/>
    <property type="project" value="InterPro"/>
</dbReference>
<name>A0AAX4L4C3_9CREN</name>
<dbReference type="SUPFAM" id="SSF56645">
    <property type="entry name" value="Acyl-CoA dehydrogenase NM domain-like"/>
    <property type="match status" value="1"/>
</dbReference>
<feature type="domain" description="Acyl-CoA oxidase/dehydrogenase middle" evidence="7">
    <location>
        <begin position="161"/>
        <end position="261"/>
    </location>
</feature>
<feature type="domain" description="Adaptive response protein AidB N-terminal" evidence="8">
    <location>
        <begin position="15"/>
        <end position="135"/>
    </location>
</feature>
<dbReference type="PANTHER" id="PTHR42707:SF2">
    <property type="entry name" value="ACD11 DEHYDROGENASE"/>
    <property type="match status" value="1"/>
</dbReference>
<dbReference type="InterPro" id="IPR009100">
    <property type="entry name" value="AcylCoA_DH/oxidase_NM_dom_sf"/>
</dbReference>
<keyword evidence="10" id="KW-1185">Reference proteome</keyword>
<evidence type="ECO:0000256" key="2">
    <source>
        <dbReference type="ARBA" id="ARBA00009347"/>
    </source>
</evidence>
<dbReference type="Pfam" id="PF00441">
    <property type="entry name" value="Acyl-CoA_dh_1"/>
    <property type="match status" value="1"/>
</dbReference>
<evidence type="ECO:0000313" key="10">
    <source>
        <dbReference type="Proteomes" id="UP001432202"/>
    </source>
</evidence>
<evidence type="ECO:0000259" key="8">
    <source>
        <dbReference type="Pfam" id="PF18158"/>
    </source>
</evidence>
<gene>
    <name evidence="9" type="ORF">V6M85_02970</name>
</gene>
<reference evidence="9 10" key="1">
    <citation type="submission" date="2024-02" db="EMBL/GenBank/DDBJ databases">
        <title>STSV induces naive adaptation in Sulfolobus.</title>
        <authorList>
            <person name="Xiang X."/>
            <person name="Song M."/>
        </authorList>
    </citation>
    <scope>NUCLEOTIDE SEQUENCE [LARGE SCALE GENOMIC DNA]</scope>
    <source>
        <strain evidence="9 10">RT2</strain>
    </source>
</reference>
<dbReference type="SUPFAM" id="SSF47203">
    <property type="entry name" value="Acyl-CoA dehydrogenase C-terminal domain-like"/>
    <property type="match status" value="1"/>
</dbReference>
<keyword evidence="5" id="KW-0560">Oxidoreductase</keyword>
<evidence type="ECO:0000256" key="1">
    <source>
        <dbReference type="ARBA" id="ARBA00001974"/>
    </source>
</evidence>
<dbReference type="InterPro" id="IPR009075">
    <property type="entry name" value="AcylCo_DH/oxidase_C"/>
</dbReference>
<keyword evidence="3 5" id="KW-0285">Flavoprotein</keyword>
<evidence type="ECO:0000256" key="4">
    <source>
        <dbReference type="ARBA" id="ARBA00022827"/>
    </source>
</evidence>
<comment type="cofactor">
    <cofactor evidence="1 5">
        <name>FAD</name>
        <dbReference type="ChEBI" id="CHEBI:57692"/>
    </cofactor>
</comment>